<dbReference type="EMBL" id="JADFTS010000004">
    <property type="protein sequence ID" value="KAF9609880.1"/>
    <property type="molecule type" value="Genomic_DNA"/>
</dbReference>
<evidence type="ECO:0000313" key="1">
    <source>
        <dbReference type="EMBL" id="KAF9609880.1"/>
    </source>
</evidence>
<proteinExistence type="predicted"/>
<evidence type="ECO:0000313" key="2">
    <source>
        <dbReference type="Proteomes" id="UP000631114"/>
    </source>
</evidence>
<sequence length="163" mass="18134">MFPPLSSLMLSKLSDAALKLLMFLSSFAVGLISQRPSPRTFLGCISKPPLRPHHESMSIVGVLNFEKMERFTNMMWPQGNPRVREINLGMLSGSGTWIDRVIAKEGELMSSGHVMLGEDIEVVNGMSVCVQFCNFDMQMVYNIANYKGMAFATTPPNPECLKN</sequence>
<dbReference type="AlphaFoldDB" id="A0A835LW95"/>
<name>A0A835LW95_9MAGN</name>
<dbReference type="Proteomes" id="UP000631114">
    <property type="component" value="Unassembled WGS sequence"/>
</dbReference>
<keyword evidence="2" id="KW-1185">Reference proteome</keyword>
<organism evidence="1 2">
    <name type="scientific">Coptis chinensis</name>
    <dbReference type="NCBI Taxonomy" id="261450"/>
    <lineage>
        <taxon>Eukaryota</taxon>
        <taxon>Viridiplantae</taxon>
        <taxon>Streptophyta</taxon>
        <taxon>Embryophyta</taxon>
        <taxon>Tracheophyta</taxon>
        <taxon>Spermatophyta</taxon>
        <taxon>Magnoliopsida</taxon>
        <taxon>Ranunculales</taxon>
        <taxon>Ranunculaceae</taxon>
        <taxon>Coptidoideae</taxon>
        <taxon>Coptis</taxon>
    </lineage>
</organism>
<gene>
    <name evidence="1" type="ORF">IFM89_018965</name>
</gene>
<accession>A0A835LW95</accession>
<comment type="caution">
    <text evidence="1">The sequence shown here is derived from an EMBL/GenBank/DDBJ whole genome shotgun (WGS) entry which is preliminary data.</text>
</comment>
<protein>
    <submittedName>
        <fullName evidence="1">Uncharacterized protein</fullName>
    </submittedName>
</protein>
<reference evidence="1 2" key="1">
    <citation type="submission" date="2020-10" db="EMBL/GenBank/DDBJ databases">
        <title>The Coptis chinensis genome and diversification of protoberbering-type alkaloids.</title>
        <authorList>
            <person name="Wang B."/>
            <person name="Shu S."/>
            <person name="Song C."/>
            <person name="Liu Y."/>
        </authorList>
    </citation>
    <scope>NUCLEOTIDE SEQUENCE [LARGE SCALE GENOMIC DNA]</scope>
    <source>
        <strain evidence="1">HL-2020</strain>
        <tissue evidence="1">Leaf</tissue>
    </source>
</reference>